<dbReference type="AlphaFoldDB" id="A0A180GS64"/>
<proteinExistence type="predicted"/>
<reference evidence="2" key="1">
    <citation type="submission" date="2009-11" db="EMBL/GenBank/DDBJ databases">
        <authorList>
            <consortium name="The Broad Institute Genome Sequencing Platform"/>
            <person name="Ward D."/>
            <person name="Feldgarden M."/>
            <person name="Earl A."/>
            <person name="Young S.K."/>
            <person name="Zeng Q."/>
            <person name="Koehrsen M."/>
            <person name="Alvarado L."/>
            <person name="Berlin A."/>
            <person name="Bochicchio J."/>
            <person name="Borenstein D."/>
            <person name="Chapman S.B."/>
            <person name="Chen Z."/>
            <person name="Engels R."/>
            <person name="Freedman E."/>
            <person name="Gellesch M."/>
            <person name="Goldberg J."/>
            <person name="Griggs A."/>
            <person name="Gujja S."/>
            <person name="Heilman E."/>
            <person name="Heiman D."/>
            <person name="Hepburn T."/>
            <person name="Howarth C."/>
            <person name="Jen D."/>
            <person name="Larson L."/>
            <person name="Lewis B."/>
            <person name="Mehta T."/>
            <person name="Park D."/>
            <person name="Pearson M."/>
            <person name="Roberts A."/>
            <person name="Saif S."/>
            <person name="Shea T."/>
            <person name="Shenoy N."/>
            <person name="Sisk P."/>
            <person name="Stolte C."/>
            <person name="Sykes S."/>
            <person name="Thomson T."/>
            <person name="Walk T."/>
            <person name="White J."/>
            <person name="Yandava C."/>
            <person name="Izard J."/>
            <person name="Baranova O.V."/>
            <person name="Blanton J.M."/>
            <person name="Tanner A.C."/>
            <person name="Dewhirst F.E."/>
            <person name="Haas B."/>
            <person name="Nusbaum C."/>
            <person name="Birren B."/>
        </authorList>
    </citation>
    <scope>NUCLEOTIDE SEQUENCE [LARGE SCALE GENOMIC DNA]</scope>
    <source>
        <strain evidence="2">1-1 BBBD Race 1</strain>
    </source>
</reference>
<reference evidence="3" key="4">
    <citation type="submission" date="2025-05" db="UniProtKB">
        <authorList>
            <consortium name="EnsemblFungi"/>
        </authorList>
    </citation>
    <scope>IDENTIFICATION</scope>
    <source>
        <strain evidence="3">isolate 1-1 / race 1 (BBBD)</strain>
    </source>
</reference>
<evidence type="ECO:0000313" key="2">
    <source>
        <dbReference type="EMBL" id="OAV95676.1"/>
    </source>
</evidence>
<keyword evidence="4" id="KW-1185">Reference proteome</keyword>
<reference evidence="3 4" key="3">
    <citation type="journal article" date="2017" name="G3 (Bethesda)">
        <title>Comparative analysis highlights variable genome content of wheat rusts and divergence of the mating loci.</title>
        <authorList>
            <person name="Cuomo C.A."/>
            <person name="Bakkeren G."/>
            <person name="Khalil H.B."/>
            <person name="Panwar V."/>
            <person name="Joly D."/>
            <person name="Linning R."/>
            <person name="Sakthikumar S."/>
            <person name="Song X."/>
            <person name="Adiconis X."/>
            <person name="Fan L."/>
            <person name="Goldberg J.M."/>
            <person name="Levin J.Z."/>
            <person name="Young S."/>
            <person name="Zeng Q."/>
            <person name="Anikster Y."/>
            <person name="Bruce M."/>
            <person name="Wang M."/>
            <person name="Yin C."/>
            <person name="McCallum B."/>
            <person name="Szabo L.J."/>
            <person name="Hulbert S."/>
            <person name="Chen X."/>
            <person name="Fellers J.P."/>
        </authorList>
    </citation>
    <scope>NUCLEOTIDE SEQUENCE</scope>
    <source>
        <strain evidence="4">Isolate 1-1 / race 1 (BBBD)</strain>
        <strain evidence="3">isolate 1-1 / race 1 (BBBD)</strain>
    </source>
</reference>
<accession>A0A180GS64</accession>
<dbReference type="InterPro" id="IPR046496">
    <property type="entry name" value="DUF6589"/>
</dbReference>
<organism evidence="2">
    <name type="scientific">Puccinia triticina (isolate 1-1 / race 1 (BBBD))</name>
    <name type="common">Brown leaf rust fungus</name>
    <dbReference type="NCBI Taxonomy" id="630390"/>
    <lineage>
        <taxon>Eukaryota</taxon>
        <taxon>Fungi</taxon>
        <taxon>Dikarya</taxon>
        <taxon>Basidiomycota</taxon>
        <taxon>Pucciniomycotina</taxon>
        <taxon>Pucciniomycetes</taxon>
        <taxon>Pucciniales</taxon>
        <taxon>Pucciniaceae</taxon>
        <taxon>Puccinia</taxon>
    </lineage>
</organism>
<evidence type="ECO:0000259" key="1">
    <source>
        <dbReference type="Pfam" id="PF20231"/>
    </source>
</evidence>
<dbReference type="EMBL" id="ADAS02000026">
    <property type="protein sequence ID" value="OAV95676.1"/>
    <property type="molecule type" value="Genomic_DNA"/>
</dbReference>
<name>A0A180GS64_PUCT1</name>
<dbReference type="OrthoDB" id="2497742at2759"/>
<dbReference type="EnsemblFungi" id="PTTG_26554-t43_1">
    <property type="protein sequence ID" value="PTTG_26554-t43_1-p1"/>
    <property type="gene ID" value="PTTG_26554"/>
</dbReference>
<evidence type="ECO:0000313" key="4">
    <source>
        <dbReference type="Proteomes" id="UP000005240"/>
    </source>
</evidence>
<feature type="domain" description="DUF6589" evidence="1">
    <location>
        <begin position="225"/>
        <end position="494"/>
    </location>
</feature>
<reference evidence="2" key="2">
    <citation type="submission" date="2016-05" db="EMBL/GenBank/DDBJ databases">
        <title>Comparative analysis highlights variable genome content of wheat rusts and divergence of the mating loci.</title>
        <authorList>
            <person name="Cuomo C.A."/>
            <person name="Bakkeren G."/>
            <person name="Szabo L."/>
            <person name="Khalil H."/>
            <person name="Joly D."/>
            <person name="Goldberg J."/>
            <person name="Young S."/>
            <person name="Zeng Q."/>
            <person name="Fellers J."/>
        </authorList>
    </citation>
    <scope>NUCLEOTIDE SEQUENCE [LARGE SCALE GENOMIC DNA]</scope>
    <source>
        <strain evidence="2">1-1 BBBD Race 1</strain>
    </source>
</reference>
<dbReference type="Proteomes" id="UP000005240">
    <property type="component" value="Unassembled WGS sequence"/>
</dbReference>
<gene>
    <name evidence="2" type="ORF">PTTG_26554</name>
</gene>
<evidence type="ECO:0000313" key="3">
    <source>
        <dbReference type="EnsemblFungi" id="PTTG_26554-t43_1-p1"/>
    </source>
</evidence>
<dbReference type="VEuPathDB" id="FungiDB:PTTG_26554"/>
<dbReference type="STRING" id="630390.A0A180GS64"/>
<dbReference type="Pfam" id="PF20231">
    <property type="entry name" value="DUF6589"/>
    <property type="match status" value="1"/>
</dbReference>
<sequence>MTEEHMPFLHGLIFGMLQQRGIANDTSMANKDAREAANLANETSKDAAECEDFGEVAYIQELTGQDRVNARFARIATTICSIVAFAHNRRHNALQLRNSVRFLACGVSERIHKYLNYLGLASSRRTALSALKTLSKEGEANIRKVMAVKQNIPLAPSICIDNIDMVQRVHDLSVGNRSNTFCGTWGYIHVPNNSLLCTLNLEELTLNAFRESLRNVPDFTIEPAHFMPAADAQASEVAIWKSQIARVLQEHLAIPSKSASATPINPPVIDQISHKKPTIHMLKLMDASDNSAEGIGQVFTTILHQSGLLGDEFYGRLQPMDGDLGTIQNFNSLRSQRTPSPHGKDNLKNVLFQLGASHTLWNIVSTTFTHHFGDPSDDSNCGAWQFLEALGFPSEKAIQKKEFTLMINQMERVMEATLYYCLRVVMKTQFKNLSEERQTIPTACWNAIIDECYDQFCSPKARRAAAKGNCPKLNNTLILLHDFSSVVEAMRSMSLEILED</sequence>
<protein>
    <recommendedName>
        <fullName evidence="1">DUF6589 domain-containing protein</fullName>
    </recommendedName>
</protein>